<sequence>MASSLLSFVITIVLVALGAAASGKGKMKKTRKFIPPNPAWRNGQPGQTAPMQQAWANRPPIPQGQPVQQRVNQQPSQGQMRAYQKQMAMGYGQRPVQTAQGSSVPKNVPAAKKSSGSAILDRVLRENQDTDTREYNVEETVILDSMGLSMPKIEQSPYMEEVHQMMVTGYEVKMPEQRDFVMEGLALLDQHVG</sequence>
<evidence type="ECO:0000313" key="2">
    <source>
        <dbReference type="EMBL" id="MBC5754131.1"/>
    </source>
</evidence>
<dbReference type="EMBL" id="JACOQH010000005">
    <property type="protein sequence ID" value="MBC5754131.1"/>
    <property type="molecule type" value="Genomic_DNA"/>
</dbReference>
<accession>A0ABR7IB57</accession>
<evidence type="ECO:0000313" key="3">
    <source>
        <dbReference type="Proteomes" id="UP000621540"/>
    </source>
</evidence>
<gene>
    <name evidence="2" type="ORF">H8Z76_08825</name>
</gene>
<feature type="compositionally biased region" description="Low complexity" evidence="1">
    <location>
        <begin position="64"/>
        <end position="79"/>
    </location>
</feature>
<organism evidence="2 3">
    <name type="scientific">Roseburia yibonii</name>
    <dbReference type="NCBI Taxonomy" id="2763063"/>
    <lineage>
        <taxon>Bacteria</taxon>
        <taxon>Bacillati</taxon>
        <taxon>Bacillota</taxon>
        <taxon>Clostridia</taxon>
        <taxon>Lachnospirales</taxon>
        <taxon>Lachnospiraceae</taxon>
        <taxon>Roseburia</taxon>
    </lineage>
</organism>
<comment type="caution">
    <text evidence="2">The sequence shown here is derived from an EMBL/GenBank/DDBJ whole genome shotgun (WGS) entry which is preliminary data.</text>
</comment>
<feature type="compositionally biased region" description="Polar residues" evidence="1">
    <location>
        <begin position="95"/>
        <end position="105"/>
    </location>
</feature>
<keyword evidence="3" id="KW-1185">Reference proteome</keyword>
<evidence type="ECO:0000256" key="1">
    <source>
        <dbReference type="SAM" id="MobiDB-lite"/>
    </source>
</evidence>
<reference evidence="2 3" key="1">
    <citation type="submission" date="2020-08" db="EMBL/GenBank/DDBJ databases">
        <title>Genome public.</title>
        <authorList>
            <person name="Liu C."/>
            <person name="Sun Q."/>
        </authorList>
    </citation>
    <scope>NUCLEOTIDE SEQUENCE [LARGE SCALE GENOMIC DNA]</scope>
    <source>
        <strain evidence="2 3">BX0805</strain>
    </source>
</reference>
<name>A0ABR7IB57_9FIRM</name>
<feature type="compositionally biased region" description="Polar residues" evidence="1">
    <location>
        <begin position="44"/>
        <end position="55"/>
    </location>
</feature>
<dbReference type="RefSeq" id="WP_186982270.1">
    <property type="nucleotide sequence ID" value="NZ_JACOQH010000005.1"/>
</dbReference>
<dbReference type="Proteomes" id="UP000621540">
    <property type="component" value="Unassembled WGS sequence"/>
</dbReference>
<proteinExistence type="predicted"/>
<protein>
    <submittedName>
        <fullName evidence="2">Uncharacterized protein</fullName>
    </submittedName>
</protein>
<feature type="region of interest" description="Disordered" evidence="1">
    <location>
        <begin position="28"/>
        <end position="113"/>
    </location>
</feature>